<protein>
    <submittedName>
        <fullName evidence="2">DUF4325 domain-containing protein</fullName>
    </submittedName>
</protein>
<evidence type="ECO:0000259" key="1">
    <source>
        <dbReference type="Pfam" id="PF14213"/>
    </source>
</evidence>
<accession>A0A3N8RNA3</accession>
<comment type="caution">
    <text evidence="2">The sequence shown here is derived from an EMBL/GenBank/DDBJ whole genome shotgun (WGS) entry which is preliminary data.</text>
</comment>
<reference evidence="2 3" key="1">
    <citation type="submission" date="2018-08" db="EMBL/GenBank/DDBJ databases">
        <title>Comparative analysis of Burkholderia isolates from Puerto Rico.</title>
        <authorList>
            <person name="Hall C."/>
            <person name="Sahl J."/>
            <person name="Wagner D."/>
        </authorList>
    </citation>
    <scope>NUCLEOTIDE SEQUENCE [LARGE SCALE GENOMIC DNA]</scope>
    <source>
        <strain evidence="2 3">Bp9001</strain>
    </source>
</reference>
<proteinExistence type="predicted"/>
<dbReference type="Pfam" id="PF14213">
    <property type="entry name" value="DUF4325"/>
    <property type="match status" value="1"/>
</dbReference>
<name>A0A3N8RNA3_9BURK</name>
<gene>
    <name evidence="2" type="ORF">DF037_07465</name>
</gene>
<dbReference type="AlphaFoldDB" id="A0A3N8RNA3"/>
<organism evidence="2 3">
    <name type="scientific">Burkholderia contaminans</name>
    <dbReference type="NCBI Taxonomy" id="488447"/>
    <lineage>
        <taxon>Bacteria</taxon>
        <taxon>Pseudomonadati</taxon>
        <taxon>Pseudomonadota</taxon>
        <taxon>Betaproteobacteria</taxon>
        <taxon>Burkholderiales</taxon>
        <taxon>Burkholderiaceae</taxon>
        <taxon>Burkholderia</taxon>
        <taxon>Burkholderia cepacia complex</taxon>
    </lineage>
</organism>
<dbReference type="Proteomes" id="UP000269271">
    <property type="component" value="Unassembled WGS sequence"/>
</dbReference>
<feature type="domain" description="DUF4325" evidence="1">
    <location>
        <begin position="18"/>
        <end position="78"/>
    </location>
</feature>
<sequence length="116" mass="13102">MKIRIIDEIGPRCIIADDGQKIHDRIVSALKSGTNVNLDFTDVRQFASPFFNYAIGQLFSEFSEDVVRKCVHLDNLNEIGTIVVERVVANALIFRDSKDYKSIVDEILARQSGDDK</sequence>
<dbReference type="InterPro" id="IPR025474">
    <property type="entry name" value="DUF4325"/>
</dbReference>
<evidence type="ECO:0000313" key="2">
    <source>
        <dbReference type="EMBL" id="RQT33416.1"/>
    </source>
</evidence>
<dbReference type="RefSeq" id="WP_124616757.1">
    <property type="nucleotide sequence ID" value="NZ_QTQX01000004.1"/>
</dbReference>
<evidence type="ECO:0000313" key="3">
    <source>
        <dbReference type="Proteomes" id="UP000269271"/>
    </source>
</evidence>
<dbReference type="EMBL" id="QTQX01000004">
    <property type="protein sequence ID" value="RQT33416.1"/>
    <property type="molecule type" value="Genomic_DNA"/>
</dbReference>